<keyword evidence="3" id="KW-1185">Reference proteome</keyword>
<accession>A0ABM8CCM0</accession>
<keyword evidence="1" id="KW-0732">Signal</keyword>
<gene>
    <name evidence="2" type="ORF">MasN3_45260</name>
</gene>
<dbReference type="EMBL" id="AP026966">
    <property type="protein sequence ID" value="BDT61032.1"/>
    <property type="molecule type" value="Genomic_DNA"/>
</dbReference>
<reference evidence="2" key="1">
    <citation type="submission" date="2022-11" db="EMBL/GenBank/DDBJ databases">
        <title>Isolation and characterization of PLA-degrading bacterium Massilia sp. from Antarctic soil.</title>
        <authorList>
            <person name="Sato K."/>
            <person name="Gomez-Fuentes C."/>
            <person name="Ahmad S.A."/>
            <person name="Zulkharnain A."/>
        </authorList>
    </citation>
    <scope>NUCLEOTIDE SEQUENCE</scope>
    <source>
        <strain evidence="2">N-3</strain>
    </source>
</reference>
<dbReference type="Proteomes" id="UP001163336">
    <property type="component" value="Chromosome"/>
</dbReference>
<dbReference type="RefSeq" id="WP_281910483.1">
    <property type="nucleotide sequence ID" value="NZ_AP026966.1"/>
</dbReference>
<evidence type="ECO:0000313" key="2">
    <source>
        <dbReference type="EMBL" id="BDT61032.1"/>
    </source>
</evidence>
<proteinExistence type="predicted"/>
<sequence length="131" mass="14071">MNTRFVCLAIALLLPLASAAEPQPPKDPGARYLATPLKGDYYVYGGSLGDSVPPTAKDRKVSLMFTGALAKELFDQIGPDRKDACGAGPDHRTRLRGHLSCIWEKRGTYTGYACYVGLDVPTGKSTYGSIC</sequence>
<name>A0ABM8CCM0_9BURK</name>
<evidence type="ECO:0000313" key="3">
    <source>
        <dbReference type="Proteomes" id="UP001163336"/>
    </source>
</evidence>
<evidence type="ECO:0000256" key="1">
    <source>
        <dbReference type="SAM" id="SignalP"/>
    </source>
</evidence>
<feature type="chain" id="PRO_5046293916" evidence="1">
    <location>
        <begin position="20"/>
        <end position="131"/>
    </location>
</feature>
<feature type="signal peptide" evidence="1">
    <location>
        <begin position="1"/>
        <end position="19"/>
    </location>
</feature>
<protein>
    <submittedName>
        <fullName evidence="2">Uncharacterized protein</fullName>
    </submittedName>
</protein>
<organism evidence="2 3">
    <name type="scientific">Massilia varians</name>
    <dbReference type="NCBI Taxonomy" id="457921"/>
    <lineage>
        <taxon>Bacteria</taxon>
        <taxon>Pseudomonadati</taxon>
        <taxon>Pseudomonadota</taxon>
        <taxon>Betaproteobacteria</taxon>
        <taxon>Burkholderiales</taxon>
        <taxon>Oxalobacteraceae</taxon>
        <taxon>Telluria group</taxon>
        <taxon>Massilia</taxon>
    </lineage>
</organism>